<organism evidence="2 3">
    <name type="scientific">Kumtagia ephedrae</name>
    <dbReference type="NCBI Taxonomy" id="2116701"/>
    <lineage>
        <taxon>Bacteria</taxon>
        <taxon>Pseudomonadati</taxon>
        <taxon>Pseudomonadota</taxon>
        <taxon>Alphaproteobacteria</taxon>
        <taxon>Hyphomicrobiales</taxon>
        <taxon>Phyllobacteriaceae</taxon>
        <taxon>Kumtagia</taxon>
    </lineage>
</organism>
<dbReference type="EMBL" id="PXYK01000010">
    <property type="protein sequence ID" value="PSJ60118.1"/>
    <property type="molecule type" value="Genomic_DNA"/>
</dbReference>
<evidence type="ECO:0000313" key="2">
    <source>
        <dbReference type="EMBL" id="PSJ60118.1"/>
    </source>
</evidence>
<dbReference type="InterPro" id="IPR025402">
    <property type="entry name" value="DMP19_C"/>
</dbReference>
<name>A0A2P7SCC6_9HYPH</name>
<sequence length="154" mass="17117">MSDETPPSAAVVVRWGDDIIDALDEPSRYHAEIAALPAAIANVICVELLDWQVRNGGFHQYFFNSYGITINGAIRGFEAMGLPQCAEIARAARDRFGQSFPEDRGDRIGWVGDVGHRKTMNFDELDGAYYALDRKEIYAVLDLYATAAMKGRLQ</sequence>
<gene>
    <name evidence="2" type="ORF">C7I84_12575</name>
</gene>
<feature type="domain" description="DNA mimic protein DMP19 C-terminal" evidence="1">
    <location>
        <begin position="35"/>
        <end position="144"/>
    </location>
</feature>
<proteinExistence type="predicted"/>
<dbReference type="AlphaFoldDB" id="A0A2P7SCC6"/>
<dbReference type="Pfam" id="PF14300">
    <property type="entry name" value="DMP19"/>
    <property type="match status" value="1"/>
</dbReference>
<evidence type="ECO:0000313" key="3">
    <source>
        <dbReference type="Proteomes" id="UP000241229"/>
    </source>
</evidence>
<comment type="caution">
    <text evidence="2">The sequence shown here is derived from an EMBL/GenBank/DDBJ whole genome shotgun (WGS) entry which is preliminary data.</text>
</comment>
<dbReference type="RefSeq" id="WP_106772529.1">
    <property type="nucleotide sequence ID" value="NZ_PXYK01000010.1"/>
</dbReference>
<accession>A0A2P7SCC6</accession>
<keyword evidence="3" id="KW-1185">Reference proteome</keyword>
<reference evidence="2 3" key="1">
    <citation type="submission" date="2018-03" db="EMBL/GenBank/DDBJ databases">
        <title>The draft genome of Mesorhizobium sp. 6GN-30.</title>
        <authorList>
            <person name="Liu L."/>
            <person name="Li L."/>
            <person name="Wang T."/>
            <person name="Zhang X."/>
            <person name="Liang L."/>
        </authorList>
    </citation>
    <scope>NUCLEOTIDE SEQUENCE [LARGE SCALE GENOMIC DNA]</scope>
    <source>
        <strain evidence="2 3">6GN30</strain>
    </source>
</reference>
<dbReference type="OrthoDB" id="2216871at2"/>
<protein>
    <recommendedName>
        <fullName evidence="1">DNA mimic protein DMP19 C-terminal domain-containing protein</fullName>
    </recommendedName>
</protein>
<evidence type="ECO:0000259" key="1">
    <source>
        <dbReference type="Pfam" id="PF14300"/>
    </source>
</evidence>
<dbReference type="Gene3D" id="1.20.1420.60">
    <property type="match status" value="1"/>
</dbReference>
<dbReference type="Proteomes" id="UP000241229">
    <property type="component" value="Unassembled WGS sequence"/>
</dbReference>